<feature type="chain" id="PRO_5013347242" evidence="2">
    <location>
        <begin position="19"/>
        <end position="114"/>
    </location>
</feature>
<feature type="compositionally biased region" description="Polar residues" evidence="1">
    <location>
        <begin position="40"/>
        <end position="52"/>
    </location>
</feature>
<feature type="domain" description="Helix-hairpin-helix DNA-binding motif class 1" evidence="3">
    <location>
        <begin position="92"/>
        <end position="111"/>
    </location>
</feature>
<protein>
    <submittedName>
        <fullName evidence="4">Competence protein ComEA</fullName>
    </submittedName>
</protein>
<dbReference type="InterPro" id="IPR004509">
    <property type="entry name" value="Competence_ComEA_HhH"/>
</dbReference>
<dbReference type="GO" id="GO:0015627">
    <property type="term" value="C:type II protein secretion system complex"/>
    <property type="evidence" value="ECO:0007669"/>
    <property type="project" value="TreeGrafter"/>
</dbReference>
<evidence type="ECO:0000313" key="5">
    <source>
        <dbReference type="Proteomes" id="UP000243463"/>
    </source>
</evidence>
<proteinExistence type="predicted"/>
<dbReference type="InterPro" id="IPR051675">
    <property type="entry name" value="Endo/Exo/Phosphatase_dom_1"/>
</dbReference>
<dbReference type="InterPro" id="IPR010994">
    <property type="entry name" value="RuvA_2-like"/>
</dbReference>
<name>A0A217EFY3_9GAMM</name>
<evidence type="ECO:0000256" key="1">
    <source>
        <dbReference type="SAM" id="MobiDB-lite"/>
    </source>
</evidence>
<feature type="domain" description="Helix-hairpin-helix DNA-binding motif class 1" evidence="3">
    <location>
        <begin position="62"/>
        <end position="81"/>
    </location>
</feature>
<dbReference type="Proteomes" id="UP000243463">
    <property type="component" value="Unassembled WGS sequence"/>
</dbReference>
<evidence type="ECO:0000259" key="3">
    <source>
        <dbReference type="SMART" id="SM00278"/>
    </source>
</evidence>
<dbReference type="GO" id="GO:0006281">
    <property type="term" value="P:DNA repair"/>
    <property type="evidence" value="ECO:0007669"/>
    <property type="project" value="InterPro"/>
</dbReference>
<organism evidence="4 5">
    <name type="scientific">Acinetobacter apis</name>
    <dbReference type="NCBI Taxonomy" id="1229165"/>
    <lineage>
        <taxon>Bacteria</taxon>
        <taxon>Pseudomonadati</taxon>
        <taxon>Pseudomonadota</taxon>
        <taxon>Gammaproteobacteria</taxon>
        <taxon>Moraxellales</taxon>
        <taxon>Moraxellaceae</taxon>
        <taxon>Acinetobacter</taxon>
    </lineage>
</organism>
<evidence type="ECO:0000313" key="4">
    <source>
        <dbReference type="EMBL" id="SNQ29264.1"/>
    </source>
</evidence>
<dbReference type="Gene3D" id="1.10.150.280">
    <property type="entry name" value="AF1531-like domain"/>
    <property type="match status" value="1"/>
</dbReference>
<accession>A0A217EFY3</accession>
<reference evidence="5" key="1">
    <citation type="submission" date="2017-06" db="EMBL/GenBank/DDBJ databases">
        <authorList>
            <person name="Varghese N."/>
            <person name="Submissions S."/>
        </authorList>
    </citation>
    <scope>NUCLEOTIDE SEQUENCE [LARGE SCALE GENOMIC DNA]</scope>
    <source>
        <strain evidence="5">ANC 5114</strain>
    </source>
</reference>
<keyword evidence="5" id="KW-1185">Reference proteome</keyword>
<dbReference type="EMBL" id="FZLN01000001">
    <property type="protein sequence ID" value="SNQ29264.1"/>
    <property type="molecule type" value="Genomic_DNA"/>
</dbReference>
<dbReference type="OrthoDB" id="7510573at2"/>
<keyword evidence="2" id="KW-0732">Signal</keyword>
<dbReference type="PANTHER" id="PTHR21180">
    <property type="entry name" value="ENDONUCLEASE/EXONUCLEASE/PHOSPHATASE FAMILY DOMAIN-CONTAINING PROTEIN 1"/>
    <property type="match status" value="1"/>
</dbReference>
<feature type="region of interest" description="Disordered" evidence="1">
    <location>
        <begin position="33"/>
        <end position="52"/>
    </location>
</feature>
<dbReference type="GO" id="GO:0003677">
    <property type="term" value="F:DNA binding"/>
    <property type="evidence" value="ECO:0007669"/>
    <property type="project" value="InterPro"/>
</dbReference>
<dbReference type="InterPro" id="IPR003583">
    <property type="entry name" value="Hlx-hairpin-Hlx_DNA-bd_motif"/>
</dbReference>
<dbReference type="NCBIfam" id="TIGR00426">
    <property type="entry name" value="competence protein ComEA helix-hairpin-helix repeat region"/>
    <property type="match status" value="1"/>
</dbReference>
<dbReference type="AlphaFoldDB" id="A0A217EFY3"/>
<dbReference type="SUPFAM" id="SSF47781">
    <property type="entry name" value="RuvA domain 2-like"/>
    <property type="match status" value="1"/>
</dbReference>
<dbReference type="Pfam" id="PF12836">
    <property type="entry name" value="HHH_3"/>
    <property type="match status" value="1"/>
</dbReference>
<dbReference type="GO" id="GO:0015628">
    <property type="term" value="P:protein secretion by the type II secretion system"/>
    <property type="evidence" value="ECO:0007669"/>
    <property type="project" value="TreeGrafter"/>
</dbReference>
<gene>
    <name evidence="4" type="ORF">SAMN05444584_1211</name>
</gene>
<evidence type="ECO:0000256" key="2">
    <source>
        <dbReference type="SAM" id="SignalP"/>
    </source>
</evidence>
<sequence length="114" mass="12890">MKIILFVSLLWCAISASANTEYDRQYRDWKQKQPAVPQARVTQTTDKSSANAKISINQADQHAFAKMSGIGDKKAQAIVDYRTEHGPFKQVDELKKIKGIGDKILEKNKDRLVL</sequence>
<feature type="signal peptide" evidence="2">
    <location>
        <begin position="1"/>
        <end position="18"/>
    </location>
</feature>
<dbReference type="SMART" id="SM00278">
    <property type="entry name" value="HhH1"/>
    <property type="match status" value="2"/>
</dbReference>
<dbReference type="RefSeq" id="WP_088823247.1">
    <property type="nucleotide sequence ID" value="NZ_FZLN01000001.1"/>
</dbReference>
<dbReference type="PANTHER" id="PTHR21180:SF32">
    <property type="entry name" value="ENDONUCLEASE_EXONUCLEASE_PHOSPHATASE FAMILY DOMAIN-CONTAINING PROTEIN 1"/>
    <property type="match status" value="1"/>
</dbReference>